<dbReference type="AlphaFoldDB" id="A0A5D9CC97"/>
<dbReference type="Gene3D" id="3.20.20.190">
    <property type="entry name" value="Phosphatidylinositol (PI) phosphodiesterase"/>
    <property type="match status" value="1"/>
</dbReference>
<gene>
    <name evidence="1" type="ORF">FYJ91_02090</name>
</gene>
<protein>
    <recommendedName>
        <fullName evidence="3">Glycerophosphodiester phosphodiesterase</fullName>
    </recommendedName>
</protein>
<dbReference type="Proteomes" id="UP000322077">
    <property type="component" value="Unassembled WGS sequence"/>
</dbReference>
<name>A0A5D9CC97_9SPHN</name>
<proteinExistence type="predicted"/>
<dbReference type="RefSeq" id="WP_149520619.1">
    <property type="nucleotide sequence ID" value="NZ_VTOU01000001.1"/>
</dbReference>
<evidence type="ECO:0000313" key="2">
    <source>
        <dbReference type="Proteomes" id="UP000322077"/>
    </source>
</evidence>
<dbReference type="GO" id="GO:0006629">
    <property type="term" value="P:lipid metabolic process"/>
    <property type="evidence" value="ECO:0007669"/>
    <property type="project" value="InterPro"/>
</dbReference>
<reference evidence="1 2" key="1">
    <citation type="submission" date="2019-08" db="EMBL/GenBank/DDBJ databases">
        <authorList>
            <person name="Wang G."/>
            <person name="Xu Z."/>
        </authorList>
    </citation>
    <scope>NUCLEOTIDE SEQUENCE [LARGE SCALE GENOMIC DNA]</scope>
    <source>
        <strain evidence="1 2">ZX</strain>
    </source>
</reference>
<keyword evidence="2" id="KW-1185">Reference proteome</keyword>
<dbReference type="GO" id="GO:0008081">
    <property type="term" value="F:phosphoric diester hydrolase activity"/>
    <property type="evidence" value="ECO:0007669"/>
    <property type="project" value="InterPro"/>
</dbReference>
<organism evidence="1 2">
    <name type="scientific">Sphingomonas montanisoli</name>
    <dbReference type="NCBI Taxonomy" id="2606412"/>
    <lineage>
        <taxon>Bacteria</taxon>
        <taxon>Pseudomonadati</taxon>
        <taxon>Pseudomonadota</taxon>
        <taxon>Alphaproteobacteria</taxon>
        <taxon>Sphingomonadales</taxon>
        <taxon>Sphingomonadaceae</taxon>
        <taxon>Sphingomonas</taxon>
    </lineage>
</organism>
<dbReference type="InterPro" id="IPR017946">
    <property type="entry name" value="PLC-like_Pdiesterase_TIM-brl"/>
</dbReference>
<evidence type="ECO:0008006" key="3">
    <source>
        <dbReference type="Google" id="ProtNLM"/>
    </source>
</evidence>
<accession>A0A5D9CC97</accession>
<dbReference type="EMBL" id="VTOU01000001">
    <property type="protein sequence ID" value="TZG28957.1"/>
    <property type="molecule type" value="Genomic_DNA"/>
</dbReference>
<evidence type="ECO:0000313" key="1">
    <source>
        <dbReference type="EMBL" id="TZG28957.1"/>
    </source>
</evidence>
<sequence>MLDIKKVPPAKVAPIVRSARMARRVLVLTFDRKTAEAAIAADADWRISVLVKSREELRAYGDIFARRRFVAYLPTLSPAALFAEARSAGVPTLTDAMSGGADAPDRLAAADVGAYRRYLADRPADLLVTDHATRLPACAG</sequence>
<comment type="caution">
    <text evidence="1">The sequence shown here is derived from an EMBL/GenBank/DDBJ whole genome shotgun (WGS) entry which is preliminary data.</text>
</comment>